<name>A0A4V5ZNT1_9EURY</name>
<evidence type="ECO:0000259" key="1">
    <source>
        <dbReference type="Pfam" id="PF00535"/>
    </source>
</evidence>
<organism evidence="2 3">
    <name type="scientific">Natronomonas salsuginis</name>
    <dbReference type="NCBI Taxonomy" id="2217661"/>
    <lineage>
        <taxon>Archaea</taxon>
        <taxon>Methanobacteriati</taxon>
        <taxon>Methanobacteriota</taxon>
        <taxon>Stenosarchaea group</taxon>
        <taxon>Halobacteria</taxon>
        <taxon>Halobacteriales</taxon>
        <taxon>Natronomonadaceae</taxon>
        <taxon>Natronomonas</taxon>
    </lineage>
</organism>
<dbReference type="AlphaFoldDB" id="A0A4V5ZNT1"/>
<dbReference type="EMBL" id="QKNX01000002">
    <property type="protein sequence ID" value="TKR26343.1"/>
    <property type="molecule type" value="Genomic_DNA"/>
</dbReference>
<dbReference type="GO" id="GO:0016740">
    <property type="term" value="F:transferase activity"/>
    <property type="evidence" value="ECO:0007669"/>
    <property type="project" value="UniProtKB-KW"/>
</dbReference>
<evidence type="ECO:0000313" key="3">
    <source>
        <dbReference type="Proteomes" id="UP000308037"/>
    </source>
</evidence>
<comment type="caution">
    <text evidence="2">The sequence shown here is derived from an EMBL/GenBank/DDBJ whole genome shotgun (WGS) entry which is preliminary data.</text>
</comment>
<dbReference type="InterPro" id="IPR001173">
    <property type="entry name" value="Glyco_trans_2-like"/>
</dbReference>
<dbReference type="Gene3D" id="3.90.550.10">
    <property type="entry name" value="Spore Coat Polysaccharide Biosynthesis Protein SpsA, Chain A"/>
    <property type="match status" value="1"/>
</dbReference>
<accession>A0A4V5ZNT1</accession>
<dbReference type="Proteomes" id="UP000308037">
    <property type="component" value="Unassembled WGS sequence"/>
</dbReference>
<dbReference type="RefSeq" id="WP_137276259.1">
    <property type="nucleotide sequence ID" value="NZ_QKNX01000002.1"/>
</dbReference>
<keyword evidence="3" id="KW-1185">Reference proteome</keyword>
<keyword evidence="2" id="KW-0808">Transferase</keyword>
<feature type="domain" description="Glycosyltransferase 2-like" evidence="1">
    <location>
        <begin position="6"/>
        <end position="120"/>
    </location>
</feature>
<dbReference type="GO" id="GO:0006487">
    <property type="term" value="P:protein N-linked glycosylation"/>
    <property type="evidence" value="ECO:0007669"/>
    <property type="project" value="TreeGrafter"/>
</dbReference>
<protein>
    <submittedName>
        <fullName evidence="2">Glycosyltransferase</fullName>
    </submittedName>
</protein>
<proteinExistence type="predicted"/>
<dbReference type="PANTHER" id="PTHR10859">
    <property type="entry name" value="GLYCOSYL TRANSFERASE"/>
    <property type="match status" value="1"/>
</dbReference>
<dbReference type="InterPro" id="IPR029044">
    <property type="entry name" value="Nucleotide-diphossugar_trans"/>
</dbReference>
<gene>
    <name evidence="2" type="ORF">DM868_07590</name>
</gene>
<dbReference type="OrthoDB" id="11098at2157"/>
<reference evidence="2 3" key="1">
    <citation type="submission" date="2019-04" db="EMBL/GenBank/DDBJ databases">
        <title>Natronomonas sp. F20-122 a newhaloarchaeon isolated from a saline saltern of Isla Bacuta, Huelva, Spain.</title>
        <authorList>
            <person name="Duran-Viseras A."/>
            <person name="Sanchez-Porro C."/>
            <person name="Ventosa A."/>
        </authorList>
    </citation>
    <scope>NUCLEOTIDE SEQUENCE [LARGE SCALE GENOMIC DNA]</scope>
    <source>
        <strain evidence="2 3">F20-122</strain>
    </source>
</reference>
<evidence type="ECO:0000313" key="2">
    <source>
        <dbReference type="EMBL" id="TKR26343.1"/>
    </source>
</evidence>
<sequence>MSSLGIVVPAFQPDIEQLERYLHDLQAELTPETIRVEIDDPSEACVRRLSALDGSTAEVSAVPYRRGKGAAITAGFEALSTDRLAFTDADGSTSAAELARVIDALESADIAVGSRRHPESTIVGHRTYVRRLLGDGFAWLARRALEPSLYDYQCGAKALDGESWERIRPHIYEPGFAWDLEALAVAGALGLDIREIPIVWEDQPGSTVSPVKTTISMAKSLAVTRYRAKRLQNSSFHHAVHRGSEPIALIDRNR</sequence>
<dbReference type="Pfam" id="PF00535">
    <property type="entry name" value="Glycos_transf_2"/>
    <property type="match status" value="1"/>
</dbReference>
<dbReference type="PANTHER" id="PTHR10859:SF91">
    <property type="entry name" value="DOLICHYL-PHOSPHATE BETA-GLUCOSYLTRANSFERASE"/>
    <property type="match status" value="1"/>
</dbReference>
<dbReference type="SUPFAM" id="SSF53448">
    <property type="entry name" value="Nucleotide-diphospho-sugar transferases"/>
    <property type="match status" value="1"/>
</dbReference>